<dbReference type="GO" id="GO:0033013">
    <property type="term" value="P:tetrapyrrole metabolic process"/>
    <property type="evidence" value="ECO:0007669"/>
    <property type="project" value="UniProtKB-ARBA"/>
</dbReference>
<evidence type="ECO:0000256" key="6">
    <source>
        <dbReference type="SAM" id="Phobius"/>
    </source>
</evidence>
<comment type="similarity">
    <text evidence="2">Belongs to the TspO/BZRP family.</text>
</comment>
<dbReference type="InterPro" id="IPR038330">
    <property type="entry name" value="TspO/MBR-related_sf"/>
</dbReference>
<dbReference type="KEGG" id="mng:MNEG_13205"/>
<organism evidence="7 8">
    <name type="scientific">Monoraphidium neglectum</name>
    <dbReference type="NCBI Taxonomy" id="145388"/>
    <lineage>
        <taxon>Eukaryota</taxon>
        <taxon>Viridiplantae</taxon>
        <taxon>Chlorophyta</taxon>
        <taxon>core chlorophytes</taxon>
        <taxon>Chlorophyceae</taxon>
        <taxon>CS clade</taxon>
        <taxon>Sphaeropleales</taxon>
        <taxon>Selenastraceae</taxon>
        <taxon>Monoraphidium</taxon>
    </lineage>
</organism>
<dbReference type="InterPro" id="IPR004307">
    <property type="entry name" value="TspO_MBR"/>
</dbReference>
<dbReference type="GO" id="GO:0016020">
    <property type="term" value="C:membrane"/>
    <property type="evidence" value="ECO:0007669"/>
    <property type="project" value="UniProtKB-SubCell"/>
</dbReference>
<dbReference type="PANTHER" id="PTHR10057:SF0">
    <property type="entry name" value="TRANSLOCATOR PROTEIN"/>
    <property type="match status" value="1"/>
</dbReference>
<keyword evidence="4 6" id="KW-1133">Transmembrane helix</keyword>
<name>A0A0D2J4B0_9CHLO</name>
<dbReference type="FunFam" id="1.20.1260.100:FF:000001">
    <property type="entry name" value="translocator protein 2"/>
    <property type="match status" value="1"/>
</dbReference>
<feature type="transmembrane region" description="Helical" evidence="6">
    <location>
        <begin position="37"/>
        <end position="57"/>
    </location>
</feature>
<evidence type="ECO:0000313" key="7">
    <source>
        <dbReference type="EMBL" id="KIY94757.1"/>
    </source>
</evidence>
<accession>A0A0D2J4B0</accession>
<protein>
    <submittedName>
        <fullName evidence="7">Tryptophan-rich sensory protein</fullName>
    </submittedName>
</protein>
<reference evidence="7 8" key="1">
    <citation type="journal article" date="2013" name="BMC Genomics">
        <title>Reconstruction of the lipid metabolism for the microalga Monoraphidium neglectum from its genome sequence reveals characteristics suitable for biofuel production.</title>
        <authorList>
            <person name="Bogen C."/>
            <person name="Al-Dilaimi A."/>
            <person name="Albersmeier A."/>
            <person name="Wichmann J."/>
            <person name="Grundmann M."/>
            <person name="Rupp O."/>
            <person name="Lauersen K.J."/>
            <person name="Blifernez-Klassen O."/>
            <person name="Kalinowski J."/>
            <person name="Goesmann A."/>
            <person name="Mussgnug J.H."/>
            <person name="Kruse O."/>
        </authorList>
    </citation>
    <scope>NUCLEOTIDE SEQUENCE [LARGE SCALE GENOMIC DNA]</scope>
    <source>
        <strain evidence="7 8">SAG 48.87</strain>
    </source>
</reference>
<keyword evidence="8" id="KW-1185">Reference proteome</keyword>
<sequence length="160" mass="17250">MGVPLALGTVVGTSTLPPIVSWYRKLKKPKWTPPAPLFGQIWSVLYGCMGAASYLVWKRTGFPSAPLGLYGVQLVFNLAWQLIFFQAKKPGVAQAENAVLLGLVAATTVSFARIDANAGKLMAPYLAFTAFANALNWSIWNENPEAASPGDIEPPSKKEL</sequence>
<keyword evidence="3 6" id="KW-0812">Transmembrane</keyword>
<evidence type="ECO:0000256" key="4">
    <source>
        <dbReference type="ARBA" id="ARBA00022989"/>
    </source>
</evidence>
<dbReference type="CDD" id="cd15904">
    <property type="entry name" value="TSPO_MBR"/>
    <property type="match status" value="1"/>
</dbReference>
<dbReference type="STRING" id="145388.A0A0D2J4B0"/>
<comment type="subcellular location">
    <subcellularLocation>
        <location evidence="1">Membrane</location>
        <topology evidence="1">Multi-pass membrane protein</topology>
    </subcellularLocation>
</comment>
<feature type="transmembrane region" description="Helical" evidence="6">
    <location>
        <begin position="69"/>
        <end position="86"/>
    </location>
</feature>
<dbReference type="OrthoDB" id="8841220at2759"/>
<proteinExistence type="inferred from homology"/>
<dbReference type="AlphaFoldDB" id="A0A0D2J4B0"/>
<dbReference type="Gene3D" id="1.20.1260.100">
    <property type="entry name" value="TspO/MBR protein"/>
    <property type="match status" value="1"/>
</dbReference>
<dbReference type="PIRSF" id="PIRSF005859">
    <property type="entry name" value="PBR"/>
    <property type="match status" value="1"/>
</dbReference>
<dbReference type="Pfam" id="PF03073">
    <property type="entry name" value="TspO_MBR"/>
    <property type="match status" value="1"/>
</dbReference>
<evidence type="ECO:0000256" key="1">
    <source>
        <dbReference type="ARBA" id="ARBA00004141"/>
    </source>
</evidence>
<dbReference type="PANTHER" id="PTHR10057">
    <property type="entry name" value="PERIPHERAL-TYPE BENZODIAZEPINE RECEPTOR"/>
    <property type="match status" value="1"/>
</dbReference>
<gene>
    <name evidence="7" type="ORF">MNEG_13205</name>
</gene>
<evidence type="ECO:0000256" key="3">
    <source>
        <dbReference type="ARBA" id="ARBA00022692"/>
    </source>
</evidence>
<dbReference type="Proteomes" id="UP000054498">
    <property type="component" value="Unassembled WGS sequence"/>
</dbReference>
<evidence type="ECO:0000256" key="5">
    <source>
        <dbReference type="ARBA" id="ARBA00023136"/>
    </source>
</evidence>
<evidence type="ECO:0000256" key="2">
    <source>
        <dbReference type="ARBA" id="ARBA00007524"/>
    </source>
</evidence>
<dbReference type="GeneID" id="25730644"/>
<dbReference type="RefSeq" id="XP_013893777.1">
    <property type="nucleotide sequence ID" value="XM_014038323.1"/>
</dbReference>
<keyword evidence="5 6" id="KW-0472">Membrane</keyword>
<evidence type="ECO:0000313" key="8">
    <source>
        <dbReference type="Proteomes" id="UP000054498"/>
    </source>
</evidence>
<dbReference type="EMBL" id="KK103906">
    <property type="protein sequence ID" value="KIY94757.1"/>
    <property type="molecule type" value="Genomic_DNA"/>
</dbReference>